<dbReference type="EMBL" id="MKKU01000278">
    <property type="protein sequence ID" value="RNF16933.1"/>
    <property type="molecule type" value="Genomic_DNA"/>
</dbReference>
<keyword evidence="2" id="KW-1185">Reference proteome</keyword>
<gene>
    <name evidence="1" type="ORF">Tco025E_05088</name>
</gene>
<comment type="caution">
    <text evidence="1">The sequence shown here is derived from an EMBL/GenBank/DDBJ whole genome shotgun (WGS) entry which is preliminary data.</text>
</comment>
<dbReference type="RefSeq" id="XP_029227982.1">
    <property type="nucleotide sequence ID" value="XM_029371991.1"/>
</dbReference>
<proteinExistence type="predicted"/>
<dbReference type="Proteomes" id="UP000284403">
    <property type="component" value="Unassembled WGS sequence"/>
</dbReference>
<sequence length="257" mass="28715">MGGTTVCRPWRLELGCQVVHDAQARLQALLSELPRMHAAAKAKASRLRHLPAFASAAEESYAQSANRRRDRVVWKTRHWGVRPAFYLVEAETTGMGRRGTPGAVPAPGGRLLVSRRSPCLDAIFISREAFVRPSGAPARDVRVCVFPRWETGRERVRELWACGDHDTFLLRGANKYGPEMPPSPPSLTALHCPCLVASDAAAGKKRLNVPPIRMLLHVLTCRSKEGCSEEDREGRYCGHFSHLRLFSLRKRNRGRPH</sequence>
<accession>A0A422PGX0</accession>
<organism evidence="1 2">
    <name type="scientific">Trypanosoma conorhini</name>
    <dbReference type="NCBI Taxonomy" id="83891"/>
    <lineage>
        <taxon>Eukaryota</taxon>
        <taxon>Discoba</taxon>
        <taxon>Euglenozoa</taxon>
        <taxon>Kinetoplastea</taxon>
        <taxon>Metakinetoplastina</taxon>
        <taxon>Trypanosomatida</taxon>
        <taxon>Trypanosomatidae</taxon>
        <taxon>Trypanosoma</taxon>
    </lineage>
</organism>
<dbReference type="AlphaFoldDB" id="A0A422PGX0"/>
<evidence type="ECO:0000313" key="2">
    <source>
        <dbReference type="Proteomes" id="UP000284403"/>
    </source>
</evidence>
<evidence type="ECO:0000313" key="1">
    <source>
        <dbReference type="EMBL" id="RNF16933.1"/>
    </source>
</evidence>
<name>A0A422PGX0_9TRYP</name>
<reference evidence="1 2" key="1">
    <citation type="journal article" date="2018" name="BMC Genomics">
        <title>Genomic comparison of Trypanosoma conorhini and Trypanosoma rangeli to Trypanosoma cruzi strains of high and low virulence.</title>
        <authorList>
            <person name="Bradwell K.R."/>
            <person name="Koparde V.N."/>
            <person name="Matveyev A.V."/>
            <person name="Serrano M.G."/>
            <person name="Alves J.M."/>
            <person name="Parikh H."/>
            <person name="Huang B."/>
            <person name="Lee V."/>
            <person name="Espinosa-Alvarez O."/>
            <person name="Ortiz P.A."/>
            <person name="Costa-Martins A.G."/>
            <person name="Teixeira M.M."/>
            <person name="Buck G.A."/>
        </authorList>
    </citation>
    <scope>NUCLEOTIDE SEQUENCE [LARGE SCALE GENOMIC DNA]</scope>
    <source>
        <strain evidence="1 2">025E</strain>
    </source>
</reference>
<dbReference type="GeneID" id="40318699"/>
<protein>
    <submittedName>
        <fullName evidence="1">Uncharacterized protein</fullName>
    </submittedName>
</protein>